<dbReference type="Pfam" id="PF02962">
    <property type="entry name" value="CHMI"/>
    <property type="match status" value="1"/>
</dbReference>
<dbReference type="EMBL" id="CP021781">
    <property type="protein sequence ID" value="AXA33110.1"/>
    <property type="molecule type" value="Genomic_DNA"/>
</dbReference>
<keyword evidence="4" id="KW-1185">Reference proteome</keyword>
<dbReference type="Proteomes" id="UP000681131">
    <property type="component" value="Chromosome"/>
</dbReference>
<evidence type="ECO:0000313" key="2">
    <source>
        <dbReference type="EMBL" id="QIW12919.1"/>
    </source>
</evidence>
<evidence type="ECO:0000313" key="1">
    <source>
        <dbReference type="EMBL" id="AXA33110.1"/>
    </source>
</evidence>
<reference evidence="1 3" key="1">
    <citation type="submission" date="2017-06" db="EMBL/GenBank/DDBJ databases">
        <title>Complete genome of Francisella adeliensis.</title>
        <authorList>
            <person name="Vallesi A."/>
            <person name="Sjodin A."/>
        </authorList>
    </citation>
    <scope>NUCLEOTIDE SEQUENCE [LARGE SCALE GENOMIC DNA]</scope>
    <source>
        <strain evidence="1 3">FDC440</strain>
    </source>
</reference>
<dbReference type="RefSeq" id="WP_112869284.1">
    <property type="nucleotide sequence ID" value="NZ_CP021781.1"/>
</dbReference>
<protein>
    <recommendedName>
        <fullName evidence="5">5-carboxymethyl-2-hydroxymuconate isomerase</fullName>
    </recommendedName>
</protein>
<accession>A0A2Z4XWN6</accession>
<dbReference type="InterPro" id="IPR004220">
    <property type="entry name" value="5-COMe_2-OHmuconate_Isoase"/>
</dbReference>
<evidence type="ECO:0000313" key="4">
    <source>
        <dbReference type="Proteomes" id="UP000681131"/>
    </source>
</evidence>
<dbReference type="EMBL" id="CP043424">
    <property type="protein sequence ID" value="QIW12919.1"/>
    <property type="molecule type" value="Genomic_DNA"/>
</dbReference>
<evidence type="ECO:0008006" key="5">
    <source>
        <dbReference type="Google" id="ProtNLM"/>
    </source>
</evidence>
<name>A0A2Z4XWN6_9GAMM</name>
<reference evidence="2 4" key="2">
    <citation type="submission" date="2019-08" db="EMBL/GenBank/DDBJ databases">
        <title>Complete genome sequences of Francisella adeliensis (FSC1325 and FSC1326).</title>
        <authorList>
            <person name="Ohrman C."/>
            <person name="Uneklint I."/>
            <person name="Vallesi A."/>
            <person name="Karlsson L."/>
            <person name="Sjodin A."/>
        </authorList>
    </citation>
    <scope>NUCLEOTIDE SEQUENCE [LARGE SCALE GENOMIC DNA]</scope>
    <source>
        <strain evidence="2 4">FSC1325</strain>
    </source>
</reference>
<dbReference type="PANTHER" id="PTHR37950:SF1">
    <property type="entry name" value="4-HYDROXYPHENYLACETATE CATABOLISM PROTEIN"/>
    <property type="match status" value="1"/>
</dbReference>
<dbReference type="GO" id="GO:0008704">
    <property type="term" value="F:5-carboxymethyl-2-hydroxymuconate delta-isomerase activity"/>
    <property type="evidence" value="ECO:0007669"/>
    <property type="project" value="InterPro"/>
</dbReference>
<dbReference type="KEGG" id="fad:CDH04_01165"/>
<dbReference type="Gene3D" id="3.30.429.10">
    <property type="entry name" value="Macrophage Migration Inhibitory Factor"/>
    <property type="match status" value="1"/>
</dbReference>
<dbReference type="InterPro" id="IPR014347">
    <property type="entry name" value="Tautomerase/MIF_sf"/>
</dbReference>
<sequence length="117" mass="13448">MPTIKIHYTNNINIDDKLELFTENTHQMLVDVIATDIDTCRTLVYPCSQYRVGSSNSEYNAFIQLDIAILPGRSVELRKKLGQILLNDLRKLCKDSSQAIDFRVNVNETDTEFYFGL</sequence>
<dbReference type="OrthoDB" id="9814215at2"/>
<dbReference type="Proteomes" id="UP000251120">
    <property type="component" value="Chromosome"/>
</dbReference>
<proteinExistence type="predicted"/>
<evidence type="ECO:0000313" key="3">
    <source>
        <dbReference type="Proteomes" id="UP000251120"/>
    </source>
</evidence>
<dbReference type="PANTHER" id="PTHR37950">
    <property type="entry name" value="4-HYDROXYPHENYLACETATE CATABOLISM PROTEIN"/>
    <property type="match status" value="1"/>
</dbReference>
<organism evidence="1 3">
    <name type="scientific">Francisella adeliensis</name>
    <dbReference type="NCBI Taxonomy" id="2007306"/>
    <lineage>
        <taxon>Bacteria</taxon>
        <taxon>Pseudomonadati</taxon>
        <taxon>Pseudomonadota</taxon>
        <taxon>Gammaproteobacteria</taxon>
        <taxon>Thiotrichales</taxon>
        <taxon>Francisellaceae</taxon>
        <taxon>Francisella</taxon>
    </lineage>
</organism>
<gene>
    <name evidence="1" type="ORF">CDH04_01165</name>
    <name evidence="2" type="ORF">FZC43_01165</name>
</gene>
<dbReference type="SUPFAM" id="SSF55331">
    <property type="entry name" value="Tautomerase/MIF"/>
    <property type="match status" value="1"/>
</dbReference>
<dbReference type="AlphaFoldDB" id="A0A2Z4XWN6"/>